<feature type="transmembrane region" description="Helical" evidence="8">
    <location>
        <begin position="247"/>
        <end position="267"/>
    </location>
</feature>
<comment type="subcellular location">
    <subcellularLocation>
        <location evidence="1">Cell membrane</location>
        <topology evidence="1">Multi-pass membrane protein</topology>
    </subcellularLocation>
</comment>
<evidence type="ECO:0000313" key="10">
    <source>
        <dbReference type="Proteomes" id="UP001305815"/>
    </source>
</evidence>
<dbReference type="SUPFAM" id="SSF144083">
    <property type="entry name" value="Magnesium transport protein CorA, transmembrane region"/>
    <property type="match status" value="1"/>
</dbReference>
<dbReference type="InterPro" id="IPR002523">
    <property type="entry name" value="MgTranspt_CorA/ZnTranspt_ZntB"/>
</dbReference>
<dbReference type="PANTHER" id="PTHR46494:SF1">
    <property type="entry name" value="CORA FAMILY METAL ION TRANSPORTER (EUROFUNG)"/>
    <property type="match status" value="1"/>
</dbReference>
<dbReference type="PANTHER" id="PTHR46494">
    <property type="entry name" value="CORA FAMILY METAL ION TRANSPORTER (EUROFUNG)"/>
    <property type="match status" value="1"/>
</dbReference>
<dbReference type="InterPro" id="IPR045863">
    <property type="entry name" value="CorA_TM1_TM2"/>
</dbReference>
<evidence type="ECO:0000256" key="2">
    <source>
        <dbReference type="ARBA" id="ARBA00009765"/>
    </source>
</evidence>
<keyword evidence="5 8" id="KW-0812">Transmembrane</keyword>
<organism evidence="9 10">
    <name type="scientific">Claveliimonas bilis</name>
    <dbReference type="NCBI Taxonomy" id="3028070"/>
    <lineage>
        <taxon>Bacteria</taxon>
        <taxon>Bacillati</taxon>
        <taxon>Bacillota</taxon>
        <taxon>Clostridia</taxon>
        <taxon>Lachnospirales</taxon>
        <taxon>Lachnospiraceae</taxon>
        <taxon>Claveliimonas</taxon>
    </lineage>
</organism>
<keyword evidence="3" id="KW-0813">Transport</keyword>
<dbReference type="SUPFAM" id="SSF143865">
    <property type="entry name" value="CorA soluble domain-like"/>
    <property type="match status" value="1"/>
</dbReference>
<dbReference type="Gene3D" id="1.20.58.340">
    <property type="entry name" value="Magnesium transport protein CorA, transmembrane region"/>
    <property type="match status" value="2"/>
</dbReference>
<name>A0ABM8I3Z7_9FIRM</name>
<evidence type="ECO:0000256" key="1">
    <source>
        <dbReference type="ARBA" id="ARBA00004651"/>
    </source>
</evidence>
<evidence type="ECO:0000313" key="9">
    <source>
        <dbReference type="EMBL" id="BDZ77701.1"/>
    </source>
</evidence>
<dbReference type="EMBL" id="AP027742">
    <property type="protein sequence ID" value="BDZ77701.1"/>
    <property type="molecule type" value="Genomic_DNA"/>
</dbReference>
<keyword evidence="10" id="KW-1185">Reference proteome</keyword>
<protein>
    <submittedName>
        <fullName evidence="9">Magnesium transporter</fullName>
    </submittedName>
</protein>
<dbReference type="Pfam" id="PF01544">
    <property type="entry name" value="CorA"/>
    <property type="match status" value="1"/>
</dbReference>
<evidence type="ECO:0000256" key="3">
    <source>
        <dbReference type="ARBA" id="ARBA00022448"/>
    </source>
</evidence>
<evidence type="ECO:0000256" key="4">
    <source>
        <dbReference type="ARBA" id="ARBA00022475"/>
    </source>
</evidence>
<evidence type="ECO:0000256" key="7">
    <source>
        <dbReference type="ARBA" id="ARBA00023136"/>
    </source>
</evidence>
<keyword evidence="7 8" id="KW-0472">Membrane</keyword>
<comment type="similarity">
    <text evidence="2">Belongs to the CorA metal ion transporter (MIT) (TC 1.A.35) family.</text>
</comment>
<evidence type="ECO:0000256" key="8">
    <source>
        <dbReference type="SAM" id="Phobius"/>
    </source>
</evidence>
<keyword evidence="4" id="KW-1003">Cell membrane</keyword>
<sequence>MIWKLGERLEQIETETWKETRPPAVFLTDSKNARRDLELAGIQYENEIQTNKIGFCKLETQQECLAGTLCIPRLLDVLGSRYRIYFFVNQDHVVLVDDEDFSMRLIRRIKRKKTHQGETKERFIYNFIAEFMSRDQEILMQYEKILMRMEEDVMQGKIENFQRELMPIRRKLLTLRGYYDEMMDMGTELEENENGFFAKKQLKYFGTLSNRADRLMGRTAHLLEYAQQVRDLYQAQVDAKQNSNMQFLTVLSTIFFPLTLITGWYGMNFENMPELKNGYPGVIALSLIVIVVCILIFKKKKIL</sequence>
<dbReference type="RefSeq" id="WP_230105983.1">
    <property type="nucleotide sequence ID" value="NZ_AP024845.1"/>
</dbReference>
<gene>
    <name evidence="9" type="ORF">Lac1_18840</name>
</gene>
<proteinExistence type="inferred from homology"/>
<reference evidence="10" key="1">
    <citation type="journal article" date="2023" name="Int. J. Syst. Evol. Microbiol.">
        <title>Claveliimonas bilis gen. nov., sp. nov., deoxycholic acid-producing bacteria isolated from human faeces, and reclassification of Sellimonas monacensis Zenner et al. 2021 as Claveliimonas monacensis comb. nov.</title>
        <authorList>
            <person name="Hisatomi A."/>
            <person name="Kastawa N.W.E.P.G."/>
            <person name="Song I."/>
            <person name="Ohkuma M."/>
            <person name="Fukiya S."/>
            <person name="Sakamoto M."/>
        </authorList>
    </citation>
    <scope>NUCLEOTIDE SEQUENCE [LARGE SCALE GENOMIC DNA]</scope>
    <source>
        <strain evidence="10">12BBH14</strain>
    </source>
</reference>
<dbReference type="CDD" id="cd12826">
    <property type="entry name" value="EcCorA_ZntB-like_u1"/>
    <property type="match status" value="1"/>
</dbReference>
<keyword evidence="6 8" id="KW-1133">Transmembrane helix</keyword>
<evidence type="ECO:0000256" key="5">
    <source>
        <dbReference type="ARBA" id="ARBA00022692"/>
    </source>
</evidence>
<dbReference type="InterPro" id="IPR045861">
    <property type="entry name" value="CorA_cytoplasmic_dom"/>
</dbReference>
<feature type="transmembrane region" description="Helical" evidence="8">
    <location>
        <begin position="279"/>
        <end position="297"/>
    </location>
</feature>
<dbReference type="Proteomes" id="UP001305815">
    <property type="component" value="Chromosome"/>
</dbReference>
<accession>A0ABM8I3Z7</accession>
<evidence type="ECO:0000256" key="6">
    <source>
        <dbReference type="ARBA" id="ARBA00022989"/>
    </source>
</evidence>